<dbReference type="STRING" id="369723.Strop_2603"/>
<protein>
    <submittedName>
        <fullName evidence="6">Aldehyde dehydrogenase (Acceptor)</fullName>
        <ecNumber evidence="6">1.2.99.3</ecNumber>
    </submittedName>
</protein>
<dbReference type="InterPro" id="IPR016163">
    <property type="entry name" value="Ald_DH_C"/>
</dbReference>
<dbReference type="HOGENOM" id="CLU_005391_0_2_11"/>
<dbReference type="InterPro" id="IPR016161">
    <property type="entry name" value="Ald_DH/histidinol_DH"/>
</dbReference>
<dbReference type="Pfam" id="PF00171">
    <property type="entry name" value="Aldedh"/>
    <property type="match status" value="1"/>
</dbReference>
<evidence type="ECO:0000256" key="3">
    <source>
        <dbReference type="PROSITE-ProRule" id="PRU10007"/>
    </source>
</evidence>
<accession>A4X847</accession>
<dbReference type="InterPro" id="IPR016162">
    <property type="entry name" value="Ald_DH_N"/>
</dbReference>
<evidence type="ECO:0000313" key="6">
    <source>
        <dbReference type="EMBL" id="ABP55047.1"/>
    </source>
</evidence>
<sequence length="532" mass="56777">MRHGAWQCPQVRRILPRNRTCYTWSTVEVDMVLSIKSRRDAVGLTRGELLLAGDWRPSLDGRTWVHLHPATGEEVGEFAVADVADVDTAVRAARTAFDEGPWPRSRAKERIRVLRRTADLIREHTDELLALQALDNSVPLSFGDAYAMSAECAADIFDHHAGWVDKLGGETLSPYQGGDHMVFTLREPIGVVAAVIPWNAPLLLAAQKLAPALATGCTVVLKPSEYATFAVLRLVRILEEAGVPPGVLNVVTGPGETAGEALVTHPLVDKVTFTGSRAVGRRILHAAADRITRVSLELGGKSPSIVFADADIYAAAALTMGTVTVGLSGQVCVAHTRALVQREVYDDFLSIAAGATALVNYGDPFDAETTASPLINVRQLDRVLGYVGKGQAEGARLVCGGERVGGELAAGNFVTPALFADVTSDMTIAREEIFGPVLGVTPFTDEQEAVRLANDTEYGLAATVWTSDVKRAMRLTRAVRAGTVGVNGYQVEPHAAFGGFGQSGLGREGGRGSAEAFTEMKTVLLPTTDELM</sequence>
<keyword evidence="2 4" id="KW-0560">Oxidoreductase</keyword>
<dbReference type="KEGG" id="stp:Strop_2603"/>
<dbReference type="PROSITE" id="PS00687">
    <property type="entry name" value="ALDEHYDE_DEHYDR_GLU"/>
    <property type="match status" value="1"/>
</dbReference>
<evidence type="ECO:0000256" key="1">
    <source>
        <dbReference type="ARBA" id="ARBA00009986"/>
    </source>
</evidence>
<dbReference type="FunFam" id="3.40.605.10:FF:000007">
    <property type="entry name" value="NAD/NADP-dependent betaine aldehyde dehydrogenase"/>
    <property type="match status" value="1"/>
</dbReference>
<dbReference type="Gene3D" id="3.40.605.10">
    <property type="entry name" value="Aldehyde Dehydrogenase, Chain A, domain 1"/>
    <property type="match status" value="1"/>
</dbReference>
<name>A4X847_SALTO</name>
<proteinExistence type="inferred from homology"/>
<dbReference type="InterPro" id="IPR015590">
    <property type="entry name" value="Aldehyde_DH_dom"/>
</dbReference>
<dbReference type="GO" id="GO:0016620">
    <property type="term" value="F:oxidoreductase activity, acting on the aldehyde or oxo group of donors, NAD or NADP as acceptor"/>
    <property type="evidence" value="ECO:0007669"/>
    <property type="project" value="InterPro"/>
</dbReference>
<reference evidence="7" key="1">
    <citation type="journal article" date="2007" name="Proc. Natl. Acad. Sci. U.S.A.">
        <title>Genome sequencing reveals complex secondary metabolome in the marine actinomycete Salinispora tropica.</title>
        <authorList>
            <person name="Udwary D.W."/>
            <person name="Zeigler L."/>
            <person name="Asolkar R.N."/>
            <person name="Singan V."/>
            <person name="Lapidus A."/>
            <person name="Fenical W."/>
            <person name="Jensen P.R."/>
            <person name="Moore B.S."/>
        </authorList>
    </citation>
    <scope>NUCLEOTIDE SEQUENCE [LARGE SCALE GENOMIC DNA]</scope>
    <source>
        <strain evidence="7">ATCC BAA-916 / DSM 44818 / CNB-440</strain>
    </source>
</reference>
<evidence type="ECO:0000313" key="7">
    <source>
        <dbReference type="Proteomes" id="UP000000235"/>
    </source>
</evidence>
<gene>
    <name evidence="6" type="ordered locus">Strop_2603</name>
</gene>
<evidence type="ECO:0000259" key="5">
    <source>
        <dbReference type="Pfam" id="PF00171"/>
    </source>
</evidence>
<evidence type="ECO:0000256" key="2">
    <source>
        <dbReference type="ARBA" id="ARBA00023002"/>
    </source>
</evidence>
<dbReference type="eggNOG" id="COG1012">
    <property type="taxonomic scope" value="Bacteria"/>
</dbReference>
<dbReference type="InterPro" id="IPR029510">
    <property type="entry name" value="Ald_DH_CS_GLU"/>
</dbReference>
<dbReference type="Gene3D" id="3.40.309.10">
    <property type="entry name" value="Aldehyde Dehydrogenase, Chain A, domain 2"/>
    <property type="match status" value="1"/>
</dbReference>
<organism evidence="6 7">
    <name type="scientific">Salinispora tropica (strain ATCC BAA-916 / DSM 44818 / JCM 13857 / NBRC 105044 / CNB-440)</name>
    <dbReference type="NCBI Taxonomy" id="369723"/>
    <lineage>
        <taxon>Bacteria</taxon>
        <taxon>Bacillati</taxon>
        <taxon>Actinomycetota</taxon>
        <taxon>Actinomycetes</taxon>
        <taxon>Micromonosporales</taxon>
        <taxon>Micromonosporaceae</taxon>
        <taxon>Salinispora</taxon>
    </lineage>
</organism>
<evidence type="ECO:0000256" key="4">
    <source>
        <dbReference type="RuleBase" id="RU003345"/>
    </source>
</evidence>
<dbReference type="SUPFAM" id="SSF53720">
    <property type="entry name" value="ALDH-like"/>
    <property type="match status" value="1"/>
</dbReference>
<dbReference type="AlphaFoldDB" id="A4X847"/>
<dbReference type="EC" id="1.2.99.3" evidence="6"/>
<dbReference type="Proteomes" id="UP000000235">
    <property type="component" value="Chromosome"/>
</dbReference>
<feature type="active site" evidence="3">
    <location>
        <position position="297"/>
    </location>
</feature>
<comment type="similarity">
    <text evidence="1 4">Belongs to the aldehyde dehydrogenase family.</text>
</comment>
<keyword evidence="7" id="KW-1185">Reference proteome</keyword>
<dbReference type="PANTHER" id="PTHR11699">
    <property type="entry name" value="ALDEHYDE DEHYDROGENASE-RELATED"/>
    <property type="match status" value="1"/>
</dbReference>
<dbReference type="FunFam" id="3.40.309.10:FF:000012">
    <property type="entry name" value="Betaine aldehyde dehydrogenase"/>
    <property type="match status" value="1"/>
</dbReference>
<dbReference type="EMBL" id="CP000667">
    <property type="protein sequence ID" value="ABP55047.1"/>
    <property type="molecule type" value="Genomic_DNA"/>
</dbReference>
<feature type="domain" description="Aldehyde dehydrogenase" evidence="5">
    <location>
        <begin position="62"/>
        <end position="523"/>
    </location>
</feature>